<evidence type="ECO:0000256" key="4">
    <source>
        <dbReference type="ARBA" id="ARBA00023136"/>
    </source>
</evidence>
<proteinExistence type="predicted"/>
<evidence type="ECO:0000256" key="3">
    <source>
        <dbReference type="ARBA" id="ARBA00022989"/>
    </source>
</evidence>
<feature type="domain" description="Major facilitator superfamily (MFS) profile" evidence="7">
    <location>
        <begin position="46"/>
        <end position="366"/>
    </location>
</feature>
<keyword evidence="3 6" id="KW-1133">Transmembrane helix</keyword>
<comment type="caution">
    <text evidence="8">The sequence shown here is derived from an EMBL/GenBank/DDBJ whole genome shotgun (WGS) entry which is preliminary data.</text>
</comment>
<feature type="transmembrane region" description="Helical" evidence="6">
    <location>
        <begin position="113"/>
        <end position="131"/>
    </location>
</feature>
<dbReference type="SUPFAM" id="SSF103473">
    <property type="entry name" value="MFS general substrate transporter"/>
    <property type="match status" value="1"/>
</dbReference>
<feature type="region of interest" description="Disordered" evidence="5">
    <location>
        <begin position="237"/>
        <end position="257"/>
    </location>
</feature>
<evidence type="ECO:0000256" key="5">
    <source>
        <dbReference type="SAM" id="MobiDB-lite"/>
    </source>
</evidence>
<feature type="transmembrane region" description="Helical" evidence="6">
    <location>
        <begin position="137"/>
        <end position="160"/>
    </location>
</feature>
<evidence type="ECO:0000256" key="1">
    <source>
        <dbReference type="ARBA" id="ARBA00004141"/>
    </source>
</evidence>
<dbReference type="Gene3D" id="1.20.1250.20">
    <property type="entry name" value="MFS general substrate transporter like domains"/>
    <property type="match status" value="1"/>
</dbReference>
<dbReference type="PROSITE" id="PS50850">
    <property type="entry name" value="MFS"/>
    <property type="match status" value="1"/>
</dbReference>
<organism evidence="8 9">
    <name type="scientific">Seiridium unicorne</name>
    <dbReference type="NCBI Taxonomy" id="138068"/>
    <lineage>
        <taxon>Eukaryota</taxon>
        <taxon>Fungi</taxon>
        <taxon>Dikarya</taxon>
        <taxon>Ascomycota</taxon>
        <taxon>Pezizomycotina</taxon>
        <taxon>Sordariomycetes</taxon>
        <taxon>Xylariomycetidae</taxon>
        <taxon>Amphisphaeriales</taxon>
        <taxon>Sporocadaceae</taxon>
        <taxon>Seiridium</taxon>
    </lineage>
</organism>
<reference evidence="8 9" key="1">
    <citation type="journal article" date="2024" name="J. Plant Pathol.">
        <title>Sequence and assembly of the genome of Seiridium unicorne, isolate CBS 538.82, causal agent of cypress canker disease.</title>
        <authorList>
            <person name="Scali E."/>
            <person name="Rocca G.D."/>
            <person name="Danti R."/>
            <person name="Garbelotto M."/>
            <person name="Barberini S."/>
            <person name="Baroncelli R."/>
            <person name="Emiliani G."/>
        </authorList>
    </citation>
    <scope>NUCLEOTIDE SEQUENCE [LARGE SCALE GENOMIC DNA]</scope>
    <source>
        <strain evidence="8 9">BM-138-508</strain>
    </source>
</reference>
<feature type="transmembrane region" description="Helical" evidence="6">
    <location>
        <begin position="201"/>
        <end position="221"/>
    </location>
</feature>
<name>A0ABR2VBP8_9PEZI</name>
<dbReference type="PANTHER" id="PTHR23502:SF60">
    <property type="entry name" value="MAJOR FACILITATOR SUPERFAMILY (MFS) PROFILE DOMAIN-CONTAINING PROTEIN-RELATED"/>
    <property type="match status" value="1"/>
</dbReference>
<evidence type="ECO:0000259" key="7">
    <source>
        <dbReference type="PROSITE" id="PS50850"/>
    </source>
</evidence>
<dbReference type="EMBL" id="JARVKF010000044">
    <property type="protein sequence ID" value="KAK9424302.1"/>
    <property type="molecule type" value="Genomic_DNA"/>
</dbReference>
<sequence>MVSTTNNERSLLIPAPSVRIPQSSATFDLPEKEKPRSWSRSYRWLCVGVISLYGLMSPVMAAAIVPALPAIATDLSITDETTLGALVSVYLLSWSVTPVFLGPLSEVYGRVGLLQAGHFLFMIFNILSIFARTTPQLLVLRFLAGGVGSGPLSIGAGIIGDLWAPEERGLSISLYTLGPLLGPAIGPIAAAYISANYSWRYIFGCASLYVFVTLIIGVCVLQETFLPVITQRKQAAAASHRPPAAPTNDDDTTSSIPIADLRPYDSKTTVRQSLMRPFALLWTEPIIQVLAISTGYQFGLNHLTITTFQSLWKDAYGQDTQRASYNYIFIAIGFVFGSQVTGWLNDKVQLPISIEFPFTFFIIVTS</sequence>
<feature type="transmembrane region" description="Helical" evidence="6">
    <location>
        <begin position="172"/>
        <end position="195"/>
    </location>
</feature>
<dbReference type="InterPro" id="IPR011701">
    <property type="entry name" value="MFS"/>
</dbReference>
<keyword evidence="2 6" id="KW-0812">Transmembrane</keyword>
<dbReference type="Pfam" id="PF07690">
    <property type="entry name" value="MFS_1"/>
    <property type="match status" value="1"/>
</dbReference>
<dbReference type="Proteomes" id="UP001408356">
    <property type="component" value="Unassembled WGS sequence"/>
</dbReference>
<feature type="transmembrane region" description="Helical" evidence="6">
    <location>
        <begin position="44"/>
        <end position="71"/>
    </location>
</feature>
<dbReference type="InterPro" id="IPR020846">
    <property type="entry name" value="MFS_dom"/>
</dbReference>
<gene>
    <name evidence="8" type="ORF">SUNI508_13755</name>
</gene>
<evidence type="ECO:0000256" key="2">
    <source>
        <dbReference type="ARBA" id="ARBA00022692"/>
    </source>
</evidence>
<evidence type="ECO:0000313" key="8">
    <source>
        <dbReference type="EMBL" id="KAK9424302.1"/>
    </source>
</evidence>
<evidence type="ECO:0000313" key="9">
    <source>
        <dbReference type="Proteomes" id="UP001408356"/>
    </source>
</evidence>
<feature type="transmembrane region" description="Helical" evidence="6">
    <location>
        <begin position="83"/>
        <end position="101"/>
    </location>
</feature>
<comment type="subcellular location">
    <subcellularLocation>
        <location evidence="1">Membrane</location>
        <topology evidence="1">Multi-pass membrane protein</topology>
    </subcellularLocation>
</comment>
<evidence type="ECO:0000256" key="6">
    <source>
        <dbReference type="SAM" id="Phobius"/>
    </source>
</evidence>
<protein>
    <submittedName>
        <fullName evidence="8">SpoF</fullName>
    </submittedName>
</protein>
<dbReference type="InterPro" id="IPR036259">
    <property type="entry name" value="MFS_trans_sf"/>
</dbReference>
<accession>A0ABR2VBP8</accession>
<dbReference type="PANTHER" id="PTHR23502">
    <property type="entry name" value="MAJOR FACILITATOR SUPERFAMILY"/>
    <property type="match status" value="1"/>
</dbReference>
<keyword evidence="9" id="KW-1185">Reference proteome</keyword>
<keyword evidence="4 6" id="KW-0472">Membrane</keyword>